<dbReference type="Gene3D" id="2.60.120.260">
    <property type="entry name" value="Galactose-binding domain-like"/>
    <property type="match status" value="1"/>
</dbReference>
<dbReference type="OrthoDB" id="5240615at2"/>
<accession>D0L9A0</accession>
<dbReference type="InterPro" id="IPR000383">
    <property type="entry name" value="Xaa-Pro-like_dom"/>
</dbReference>
<evidence type="ECO:0000256" key="1">
    <source>
        <dbReference type="ARBA" id="ARBA00022801"/>
    </source>
</evidence>
<feature type="region of interest" description="Disordered" evidence="2">
    <location>
        <begin position="452"/>
        <end position="475"/>
    </location>
</feature>
<dbReference type="SUPFAM" id="SSF53474">
    <property type="entry name" value="alpha/beta-Hydrolases"/>
    <property type="match status" value="1"/>
</dbReference>
<evidence type="ECO:0000256" key="2">
    <source>
        <dbReference type="SAM" id="MobiDB-lite"/>
    </source>
</evidence>
<dbReference type="SUPFAM" id="SSF49785">
    <property type="entry name" value="Galactose-binding domain-like"/>
    <property type="match status" value="1"/>
</dbReference>
<dbReference type="Pfam" id="PF02129">
    <property type="entry name" value="Peptidase_S15"/>
    <property type="match status" value="1"/>
</dbReference>
<dbReference type="InterPro" id="IPR029058">
    <property type="entry name" value="AB_hydrolase_fold"/>
</dbReference>
<evidence type="ECO:0000313" key="6">
    <source>
        <dbReference type="Proteomes" id="UP000001219"/>
    </source>
</evidence>
<dbReference type="HOGENOM" id="CLU_015590_4_1_11"/>
<dbReference type="Proteomes" id="UP000001219">
    <property type="component" value="Chromosome"/>
</dbReference>
<dbReference type="PANTHER" id="PTHR43056">
    <property type="entry name" value="PEPTIDASE S9 PROLYL OLIGOPEPTIDASE"/>
    <property type="match status" value="1"/>
</dbReference>
<dbReference type="AlphaFoldDB" id="D0L9A0"/>
<name>D0L9A0_GORB4</name>
<feature type="chain" id="PRO_5039264992" evidence="3">
    <location>
        <begin position="30"/>
        <end position="679"/>
    </location>
</feature>
<dbReference type="InterPro" id="IPR005674">
    <property type="entry name" value="CocE/Ser_esterase"/>
</dbReference>
<dbReference type="InterPro" id="IPR050585">
    <property type="entry name" value="Xaa-Pro_dipeptidyl-ppase/CocE"/>
</dbReference>
<dbReference type="InterPro" id="IPR008979">
    <property type="entry name" value="Galactose-bd-like_sf"/>
</dbReference>
<dbReference type="InterPro" id="IPR013736">
    <property type="entry name" value="Xaa-Pro_dipept_C"/>
</dbReference>
<dbReference type="Pfam" id="PF08530">
    <property type="entry name" value="PepX_C"/>
    <property type="match status" value="1"/>
</dbReference>
<feature type="compositionally biased region" description="Polar residues" evidence="2">
    <location>
        <begin position="466"/>
        <end position="475"/>
    </location>
</feature>
<evidence type="ECO:0000313" key="5">
    <source>
        <dbReference type="EMBL" id="ACY23945.1"/>
    </source>
</evidence>
<evidence type="ECO:0000256" key="3">
    <source>
        <dbReference type="SAM" id="SignalP"/>
    </source>
</evidence>
<proteinExistence type="predicted"/>
<gene>
    <name evidence="5" type="ordered locus">Gbro_4832</name>
</gene>
<organism evidence="5 6">
    <name type="scientific">Gordonia bronchialis (strain ATCC 25592 / DSM 43247 / BCRC 13721 / JCM 3198 / KCTC 3076 / NBRC 16047 / NCTC 10667)</name>
    <name type="common">Rhodococcus bronchialis</name>
    <dbReference type="NCBI Taxonomy" id="526226"/>
    <lineage>
        <taxon>Bacteria</taxon>
        <taxon>Bacillati</taxon>
        <taxon>Actinomycetota</taxon>
        <taxon>Actinomycetes</taxon>
        <taxon>Mycobacteriales</taxon>
        <taxon>Gordoniaceae</taxon>
        <taxon>Gordonia</taxon>
    </lineage>
</organism>
<reference evidence="6" key="1">
    <citation type="submission" date="2009-10" db="EMBL/GenBank/DDBJ databases">
        <title>The complete chromosome of Gordonia bronchialis DSM 43247.</title>
        <authorList>
            <consortium name="US DOE Joint Genome Institute (JGI-PGF)"/>
            <person name="Lucas S."/>
            <person name="Copeland A."/>
            <person name="Lapidus A."/>
            <person name="Glavina del Rio T."/>
            <person name="Dalin E."/>
            <person name="Tice H."/>
            <person name="Bruce D."/>
            <person name="Goodwin L."/>
            <person name="Pitluck S."/>
            <person name="Kyrpides N."/>
            <person name="Mavromatis K."/>
            <person name="Ivanova N."/>
            <person name="Ovchinnikova G."/>
            <person name="Saunders E."/>
            <person name="Brettin T."/>
            <person name="Detter J.C."/>
            <person name="Han C."/>
            <person name="Larimer F."/>
            <person name="Land M."/>
            <person name="Hauser L."/>
            <person name="Markowitz V."/>
            <person name="Cheng J.-F."/>
            <person name="Hugenholtz P."/>
            <person name="Woyke T."/>
            <person name="Wu D."/>
            <person name="Jando M."/>
            <person name="Schneider S."/>
            <person name="Goeker M."/>
            <person name="Klenk H.-P."/>
            <person name="Eisen J.A."/>
        </authorList>
    </citation>
    <scope>NUCLEOTIDE SEQUENCE [LARGE SCALE GENOMIC DNA]</scope>
    <source>
        <strain evidence="6">ATCC 25592 / DSM 43247 / BCRC 13721 / JCM 3198 / KCTC 3076 / NBRC 16047 / NCTC 10667</strain>
    </source>
</reference>
<dbReference type="GO" id="GO:0008239">
    <property type="term" value="F:dipeptidyl-peptidase activity"/>
    <property type="evidence" value="ECO:0007669"/>
    <property type="project" value="InterPro"/>
</dbReference>
<dbReference type="SMART" id="SM00939">
    <property type="entry name" value="PepX_C"/>
    <property type="match status" value="1"/>
</dbReference>
<dbReference type="eggNOG" id="COG2936">
    <property type="taxonomic scope" value="Bacteria"/>
</dbReference>
<reference evidence="5 6" key="2">
    <citation type="journal article" date="2010" name="Stand. Genomic Sci.">
        <title>Complete genome sequence of Gordonia bronchialis type strain (3410).</title>
        <authorList>
            <person name="Ivanova N."/>
            <person name="Sikorski J."/>
            <person name="Jando M."/>
            <person name="Lapidus A."/>
            <person name="Nolan M."/>
            <person name="Lucas S."/>
            <person name="Del Rio T.G."/>
            <person name="Tice H."/>
            <person name="Copeland A."/>
            <person name="Cheng J.F."/>
            <person name="Chen F."/>
            <person name="Bruce D."/>
            <person name="Goodwin L."/>
            <person name="Pitluck S."/>
            <person name="Mavromatis K."/>
            <person name="Ovchinnikova G."/>
            <person name="Pati A."/>
            <person name="Chen A."/>
            <person name="Palaniappan K."/>
            <person name="Land M."/>
            <person name="Hauser L."/>
            <person name="Chang Y.J."/>
            <person name="Jeffries C.D."/>
            <person name="Chain P."/>
            <person name="Saunders E."/>
            <person name="Han C."/>
            <person name="Detter J.C."/>
            <person name="Brettin T."/>
            <person name="Rohde M."/>
            <person name="Goker M."/>
            <person name="Bristow J."/>
            <person name="Eisen J.A."/>
            <person name="Markowitz V."/>
            <person name="Hugenholtz P."/>
            <person name="Klenk H.P."/>
            <person name="Kyrpides N.C."/>
        </authorList>
    </citation>
    <scope>NUCLEOTIDE SEQUENCE [LARGE SCALE GENOMIC DNA]</scope>
    <source>
        <strain evidence="6">ATCC 25592 / DSM 43247 / BCRC 13721 / JCM 3198 / KCTC 3076 / NBRC 16047 / NCTC 10667</strain>
    </source>
</reference>
<feature type="signal peptide" evidence="3">
    <location>
        <begin position="1"/>
        <end position="29"/>
    </location>
</feature>
<dbReference type="EMBL" id="CP001802">
    <property type="protein sequence ID" value="ACY23945.1"/>
    <property type="molecule type" value="Genomic_DNA"/>
</dbReference>
<evidence type="ECO:0000259" key="4">
    <source>
        <dbReference type="SMART" id="SM00939"/>
    </source>
</evidence>
<keyword evidence="3" id="KW-0732">Signal</keyword>
<protein>
    <submittedName>
        <fullName evidence="5">Peptidase S15</fullName>
    </submittedName>
</protein>
<dbReference type="STRING" id="526226.Gbro_4832"/>
<dbReference type="NCBIfam" id="TIGR00976">
    <property type="entry name" value="CocE_NonD"/>
    <property type="match status" value="1"/>
</dbReference>
<dbReference type="PANTHER" id="PTHR43056:SF10">
    <property type="entry name" value="COCE_NOND FAMILY, PUTATIVE (AFU_ORTHOLOGUE AFUA_7G00600)-RELATED"/>
    <property type="match status" value="1"/>
</dbReference>
<sequence>MGIFRIRLLVGALLSIGVLVAGSGAIATADPTGGPAAARWVASHDGPQPYAGVNVTWDVPIRMSDGTFLRANVYRPANAAGRATTTTTPVIVNMTPYTKLITALGTAVTQHPVLGPFLTQLATAVGQISAPIRGVADLSQLTNTLRDQGARTFLVDQNLVRSGYTQVVVDVRGTGFSQGKWDVFQNREQRDTLEVIDWAAKQRWSNGKIGMSGVSYSAINQIQAANKRPPALKAIFPVEPGGDLIRDIVAPGGALGVGFLPMWLTLVNTTKMVPNVASMLNGTFDWRWLADRISDPLTFYPQLFAALLTPDIPSVPPELRELLVNNSEPRQAWQDKAERIQTPTFIYGGWFDLFTNSEVRMYNKIPLPPGQKQLIMGDGYHLTIGGGQTGRAGTPPRLDVLQKAWFDKWLKGKDNGIDSYGPVQLKQVGDSWITAQQFPRAGMTRQRLYLSDRRSGTAPHAVRDGSLTTAKSNSRGRLTISPGVLTACSRDSAQQMAGALALFPFCANDARISERNVLTFTTAPMTTTRSVSGYANLRVNAVMDATDGYWTATLNDVAPDGTSKVISSGQVMASLRAIDPARSQFASNGDVIDPFYKLTLASRQRTVPGRPVSIDIGLLPTEALIRPGHRLRIDVFAMNLMRGLPLRPLLNESGLKPEHIQLDPNRPSFVNLPLSQPIP</sequence>
<keyword evidence="1" id="KW-0378">Hydrolase</keyword>
<feature type="domain" description="Xaa-Pro dipeptidyl-peptidase C-terminal" evidence="4">
    <location>
        <begin position="403"/>
        <end position="671"/>
    </location>
</feature>
<keyword evidence="6" id="KW-1185">Reference proteome</keyword>
<dbReference type="Gene3D" id="3.40.50.1820">
    <property type="entry name" value="alpha/beta hydrolase"/>
    <property type="match status" value="1"/>
</dbReference>
<dbReference type="KEGG" id="gbr:Gbro_4832"/>